<dbReference type="InterPro" id="IPR013651">
    <property type="entry name" value="ATP-grasp_RimK-type"/>
</dbReference>
<dbReference type="OrthoDB" id="583309at2"/>
<evidence type="ECO:0000259" key="1">
    <source>
        <dbReference type="Pfam" id="PF08443"/>
    </source>
</evidence>
<evidence type="ECO:0000313" key="3">
    <source>
        <dbReference type="EMBL" id="RNL84504.1"/>
    </source>
</evidence>
<evidence type="ECO:0000313" key="4">
    <source>
        <dbReference type="Proteomes" id="UP000267469"/>
    </source>
</evidence>
<dbReference type="GO" id="GO:0009432">
    <property type="term" value="P:SOS response"/>
    <property type="evidence" value="ECO:0007669"/>
    <property type="project" value="TreeGrafter"/>
</dbReference>
<dbReference type="Pfam" id="PF21068">
    <property type="entry name" value="ATPgraspMvdD"/>
    <property type="match status" value="1"/>
</dbReference>
<dbReference type="EMBL" id="RJTM01000096">
    <property type="protein sequence ID" value="RNL84504.1"/>
    <property type="molecule type" value="Genomic_DNA"/>
</dbReference>
<dbReference type="RefSeq" id="WP_123216608.1">
    <property type="nucleotide sequence ID" value="NZ_RJTM01000096.1"/>
</dbReference>
<dbReference type="InterPro" id="IPR048936">
    <property type="entry name" value="MvdD-like_ATPgrasp"/>
</dbReference>
<protein>
    <submittedName>
        <fullName evidence="3">ATP-grasp ribosomal peptide maturase</fullName>
    </submittedName>
</protein>
<sequence>MILLLTHSKDHYTIDIVRKKCEALGKETFRMDTDLFSHQSRFSYTCGNSRKDLFWSVGDRGFSVKDIEAVWYRKLWSVHPPRDLAPEYHKIYTQEYGTMRNIFFESLRHLPWMNPMTRDHEVSKDKLEQLQTASLHGLEIPKSLFSNDPEKARSFFYEDCKGKMIAKLHGSLSRSMQGDAPFFPTTSITEKDLERLDVLPLCPMIFQEMIPKAYELRIIYVDGNFFTGKIDVGDSVRGKTDWRIATDQNIVWEPYTLPDDIRTSLTRMMQATGLFFGALDMIRHKDGRYIFLEVNPQGEWGMLQRDLGYPIGETIAEKLVARI</sequence>
<accession>A0A3N0E9F8</accession>
<comment type="caution">
    <text evidence="3">The sequence shown here is derived from an EMBL/GenBank/DDBJ whole genome shotgun (WGS) entry which is preliminary data.</text>
</comment>
<dbReference type="PANTHER" id="PTHR21621:SF0">
    <property type="entry name" value="BETA-CITRYLGLUTAMATE SYNTHASE B-RELATED"/>
    <property type="match status" value="1"/>
</dbReference>
<feature type="domain" description="MvdD-like pre-ATP grasp" evidence="2">
    <location>
        <begin position="1"/>
        <end position="119"/>
    </location>
</feature>
<dbReference type="Pfam" id="PF08443">
    <property type="entry name" value="RimK"/>
    <property type="match status" value="1"/>
</dbReference>
<dbReference type="Proteomes" id="UP000267469">
    <property type="component" value="Unassembled WGS sequence"/>
</dbReference>
<name>A0A3N0E9F8_SINP1</name>
<gene>
    <name evidence="3" type="ORF">ED312_13845</name>
</gene>
<dbReference type="Gene3D" id="3.30.470.20">
    <property type="entry name" value="ATP-grasp fold, B domain"/>
    <property type="match status" value="1"/>
</dbReference>
<organism evidence="3 4">
    <name type="scientific">Sinomicrobium pectinilyticum</name>
    <dbReference type="NCBI Taxonomy" id="1084421"/>
    <lineage>
        <taxon>Bacteria</taxon>
        <taxon>Pseudomonadati</taxon>
        <taxon>Bacteroidota</taxon>
        <taxon>Flavobacteriia</taxon>
        <taxon>Flavobacteriales</taxon>
        <taxon>Flavobacteriaceae</taxon>
        <taxon>Sinomicrobium</taxon>
    </lineage>
</organism>
<feature type="domain" description="ATP-grasp fold RimK-type" evidence="1">
    <location>
        <begin position="124"/>
        <end position="317"/>
    </location>
</feature>
<dbReference type="AlphaFoldDB" id="A0A3N0E9F8"/>
<evidence type="ECO:0000259" key="2">
    <source>
        <dbReference type="Pfam" id="PF21068"/>
    </source>
</evidence>
<reference evidence="3 4" key="1">
    <citation type="submission" date="2018-10" db="EMBL/GenBank/DDBJ databases">
        <title>Sinomicrobium pectinilyticum sp. nov., a pectinase-producing bacterium isolated from alkaline and saline soil, and emended description of the genus Sinomicrobium.</title>
        <authorList>
            <person name="Cheng B."/>
            <person name="Li C."/>
            <person name="Lai Q."/>
            <person name="Du M."/>
            <person name="Shao Z."/>
            <person name="Xu P."/>
            <person name="Yang C."/>
        </authorList>
    </citation>
    <scope>NUCLEOTIDE SEQUENCE [LARGE SCALE GENOMIC DNA]</scope>
    <source>
        <strain evidence="3 4">5DNS001</strain>
    </source>
</reference>
<proteinExistence type="predicted"/>
<dbReference type="PANTHER" id="PTHR21621">
    <property type="entry name" value="RIBOSOMAL PROTEIN S6 MODIFICATION PROTEIN"/>
    <property type="match status" value="1"/>
</dbReference>
<keyword evidence="4" id="KW-1185">Reference proteome</keyword>
<dbReference type="SUPFAM" id="SSF56059">
    <property type="entry name" value="Glutathione synthetase ATP-binding domain-like"/>
    <property type="match status" value="1"/>
</dbReference>
<dbReference type="GO" id="GO:0005737">
    <property type="term" value="C:cytoplasm"/>
    <property type="evidence" value="ECO:0007669"/>
    <property type="project" value="TreeGrafter"/>
</dbReference>
<dbReference type="GO" id="GO:0018169">
    <property type="term" value="F:ribosomal S6-glutamic acid ligase activity"/>
    <property type="evidence" value="ECO:0007669"/>
    <property type="project" value="TreeGrafter"/>
</dbReference>